<accession>A0A650F3P3</accession>
<keyword evidence="1" id="KW-0732">Signal</keyword>
<dbReference type="EMBL" id="MN577571">
    <property type="protein sequence ID" value="QGT50545.1"/>
    <property type="molecule type" value="Genomic_DNA"/>
</dbReference>
<organism evidence="2">
    <name type="scientific">uncultured Elusimicrobia bacterium</name>
    <dbReference type="NCBI Taxonomy" id="699876"/>
    <lineage>
        <taxon>Bacteria</taxon>
        <taxon>Pseudomonadati</taxon>
        <taxon>Elusimicrobiota</taxon>
        <taxon>Elusimicrobia</taxon>
        <taxon>environmental samples</taxon>
    </lineage>
</organism>
<evidence type="ECO:0000256" key="1">
    <source>
        <dbReference type="SAM" id="SignalP"/>
    </source>
</evidence>
<gene>
    <name evidence="2" type="ORF">Elusimicrob1349_0150</name>
</gene>
<feature type="chain" id="PRO_5025062875" evidence="1">
    <location>
        <begin position="26"/>
        <end position="256"/>
    </location>
</feature>
<proteinExistence type="predicted"/>
<evidence type="ECO:0000313" key="2">
    <source>
        <dbReference type="EMBL" id="QGT50545.1"/>
    </source>
</evidence>
<sequence>MENFMNKKITMIIGCCCFCAVSAFAQGKLIRPIKTVVSSANLTRQVAAKASFVPKASVSSVVNGYLRTPDVTRFTLPTGEAMRAVRFSRNIYVKKENLFLTEGTLAVVTPAGKISLFGPDEALPAEIKQGMDEAFAAESPVFFELLESVAKVEASALPGKAWNGKPSYDGQSDLARDVDAYFDGKPQETLIHRVTGYETRVYRVPSSSIYYKPAGRSGRYLSPQEDLILFFPSQNDGQIIFNGVTDHTWRMFFDAV</sequence>
<protein>
    <submittedName>
        <fullName evidence="2">Uncharacterized protein</fullName>
    </submittedName>
</protein>
<name>A0A650F3P3_9BACT</name>
<reference evidence="2" key="1">
    <citation type="journal article" date="2020" name="J. ISSAAS">
        <title>Lactobacilli and other gastrointestinal microbiota of Peromyscus leucopus, reservoir host for agents of Lyme disease and other zoonoses in North America.</title>
        <authorList>
            <person name="Milovic A."/>
            <person name="Bassam K."/>
            <person name="Shao H."/>
            <person name="Chatzistamou I."/>
            <person name="Tufts D.M."/>
            <person name="Diuk-Wasser M."/>
            <person name="Barbour A.G."/>
        </authorList>
    </citation>
    <scope>NUCLEOTIDE SEQUENCE</scope>
    <source>
        <strain evidence="2">LL30</strain>
    </source>
</reference>
<dbReference type="AlphaFoldDB" id="A0A650F3P3"/>
<feature type="signal peptide" evidence="1">
    <location>
        <begin position="1"/>
        <end position="25"/>
    </location>
</feature>